<name>A0AA40SRH2_9MICO</name>
<feature type="region of interest" description="Disordered" evidence="1">
    <location>
        <begin position="84"/>
        <end position="116"/>
    </location>
</feature>
<evidence type="ECO:0000313" key="3">
    <source>
        <dbReference type="EMBL" id="MBB4141085.1"/>
    </source>
</evidence>
<evidence type="ECO:0000313" key="4">
    <source>
        <dbReference type="Proteomes" id="UP000549113"/>
    </source>
</evidence>
<dbReference type="RefSeq" id="WP_183500606.1">
    <property type="nucleotide sequence ID" value="NZ_BAABCO010000003.1"/>
</dbReference>
<comment type="caution">
    <text evidence="3">The sequence shown here is derived from an EMBL/GenBank/DDBJ whole genome shotgun (WGS) entry which is preliminary data.</text>
</comment>
<feature type="compositionally biased region" description="Basic and acidic residues" evidence="1">
    <location>
        <begin position="84"/>
        <end position="96"/>
    </location>
</feature>
<gene>
    <name evidence="3" type="ORF">BKA10_002879</name>
</gene>
<organism evidence="3 4">
    <name type="scientific">Microbacterium invictum</name>
    <dbReference type="NCBI Taxonomy" id="515415"/>
    <lineage>
        <taxon>Bacteria</taxon>
        <taxon>Bacillati</taxon>
        <taxon>Actinomycetota</taxon>
        <taxon>Actinomycetes</taxon>
        <taxon>Micrococcales</taxon>
        <taxon>Microbacteriaceae</taxon>
        <taxon>Microbacterium</taxon>
    </lineage>
</organism>
<evidence type="ECO:0000256" key="1">
    <source>
        <dbReference type="SAM" id="MobiDB-lite"/>
    </source>
</evidence>
<accession>A0AA40SRH2</accession>
<feature type="domain" description="HTH cro/C1-type" evidence="2">
    <location>
        <begin position="9"/>
        <end position="73"/>
    </location>
</feature>
<proteinExistence type="predicted"/>
<dbReference type="InterPro" id="IPR001387">
    <property type="entry name" value="Cro/C1-type_HTH"/>
</dbReference>
<protein>
    <recommendedName>
        <fullName evidence="2">HTH cro/C1-type domain-containing protein</fullName>
    </recommendedName>
</protein>
<reference evidence="3 4" key="1">
    <citation type="submission" date="2020-08" db="EMBL/GenBank/DDBJ databases">
        <title>Sequencing the genomes of 1000 actinobacteria strains.</title>
        <authorList>
            <person name="Klenk H.-P."/>
        </authorList>
    </citation>
    <scope>NUCLEOTIDE SEQUENCE [LARGE SCALE GENOMIC DNA]</scope>
    <source>
        <strain evidence="3 4">DSM 19600</strain>
    </source>
</reference>
<dbReference type="Pfam" id="PF13443">
    <property type="entry name" value="HTH_26"/>
    <property type="match status" value="1"/>
</dbReference>
<evidence type="ECO:0000259" key="2">
    <source>
        <dbReference type="Pfam" id="PF13443"/>
    </source>
</evidence>
<keyword evidence="4" id="KW-1185">Reference proteome</keyword>
<dbReference type="Proteomes" id="UP000549113">
    <property type="component" value="Unassembled WGS sequence"/>
</dbReference>
<sequence>MKIIDYEWRLRELMAAAGMYKTTDMHRALTERGVKMSSSQVYRLVTEAPERLNLHAFVALMDILHCGADDLIRPVHLGAAVERTGTEHAAPERANDALRTTGARPKRARILPDGDA</sequence>
<dbReference type="AlphaFoldDB" id="A0AA40SRH2"/>
<dbReference type="EMBL" id="JACIFH010000001">
    <property type="protein sequence ID" value="MBB4141085.1"/>
    <property type="molecule type" value="Genomic_DNA"/>
</dbReference>